<feature type="transmembrane region" description="Helical" evidence="7">
    <location>
        <begin position="107"/>
        <end position="128"/>
    </location>
</feature>
<gene>
    <name evidence="9" type="primary">KHA1</name>
    <name evidence="9" type="ORF">HETSPECPRED_004511</name>
</gene>
<dbReference type="Proteomes" id="UP000664521">
    <property type="component" value="Unassembled WGS sequence"/>
</dbReference>
<evidence type="ECO:0000259" key="8">
    <source>
        <dbReference type="Pfam" id="PF00999"/>
    </source>
</evidence>
<feature type="domain" description="Cation/H+ exchanger transmembrane" evidence="8">
    <location>
        <begin position="58"/>
        <end position="445"/>
    </location>
</feature>
<dbReference type="OrthoDB" id="2687058at2759"/>
<feature type="transmembrane region" description="Helical" evidence="7">
    <location>
        <begin position="177"/>
        <end position="202"/>
    </location>
</feature>
<dbReference type="PANTHER" id="PTHR32468">
    <property type="entry name" value="CATION/H + ANTIPORTER"/>
    <property type="match status" value="1"/>
</dbReference>
<feature type="transmembrane region" description="Helical" evidence="7">
    <location>
        <begin position="140"/>
        <end position="165"/>
    </location>
</feature>
<feature type="transmembrane region" description="Helical" evidence="7">
    <location>
        <begin position="244"/>
        <end position="264"/>
    </location>
</feature>
<dbReference type="AlphaFoldDB" id="A0A8H3FD21"/>
<dbReference type="EMBL" id="CAJPDS010000028">
    <property type="protein sequence ID" value="CAF9921375.1"/>
    <property type="molecule type" value="Genomic_DNA"/>
</dbReference>
<name>A0A8H3FD21_9LECA</name>
<keyword evidence="2" id="KW-0813">Transport</keyword>
<evidence type="ECO:0000256" key="5">
    <source>
        <dbReference type="ARBA" id="ARBA00023065"/>
    </source>
</evidence>
<dbReference type="Pfam" id="PF00999">
    <property type="entry name" value="Na_H_Exchanger"/>
    <property type="match status" value="1"/>
</dbReference>
<feature type="transmembrane region" description="Helical" evidence="7">
    <location>
        <begin position="77"/>
        <end position="95"/>
    </location>
</feature>
<dbReference type="InterPro" id="IPR050794">
    <property type="entry name" value="CPA2_transporter"/>
</dbReference>
<accession>A0A8H3FD21</accession>
<sequence length="890" mass="94795">MASLVISTVTATVTAKATTSTTPASRASSQDGIIGGANPSKYDPKNPIILFIIQTGIIIIFTRLLHFPLSKMRQPRVIAEIIGGILLGPSVFGRIPGFSDAIFPPASMPTLSLAANVGLVLFLFLVGLEVDLRLLIKNWRIALSVGAAGMALPFALGIGIAYGLYHQFRMESGLEPISFGTYALFVGVAMAITAFPVLCRILTELKLLQNPLGVVVLSAGIGNDVVGWVLLALCVALVNAGSGITALYVLLTAVGYVLFLVFAIRPAFLWILKRTGSIQNGPTQGVVALTVLLTFASAFFTGIIGVHPIFGAFLVGLICPHDGGFAIKLTEKIEDLVAVFFLPLYFALSGLSTNIGLLDTGITWGYVIGVISVAFVGKIVGGTLAARLNKMVWRESFTVGVLMSCKGLVELIVLNIGLSAKILSQRTFTIFVVMALITTFATTPLVSFLYPPWYQKKLTAWKRGEIDWDGNRLVSDSGSTDGPLEKTDSGEIRRLLVYLRLDSLPSLFTFMNLLGPDRASNSVNKLHPRKPSYPGSGDQTPLLGKPLRVHGLRMFELTERLSSVMSEADVDDCSTKDPVVNAFHTFGQLSNVATSGKVQCVPPNSFAETLHSSAAEYGSDLVLLPWSEAGTLSDCNSSGPLNDQLGQGTHSDFVKDFLADAPCNAAVLVNNGFGGKAKEVSRPKLQITPTEASLPATEHLATMPIENRSHHIFFPFSGGADDRVALRFVLRLARNSNVTATVIFVKHETIPTEDDIKPAEPASGAPNFKEGVNVVAESVNSSISPSDRDLTFFTTMRDSLPVELASRVSFELADASTDIITRAKADFEVCTNNAGNLFVAGRSNGSIPAKISTIAPEVRTTLGPLAAAALEAKIGASVLVVKAAGRGLEM</sequence>
<feature type="transmembrane region" description="Helical" evidence="7">
    <location>
        <begin position="430"/>
        <end position="453"/>
    </location>
</feature>
<dbReference type="GO" id="GO:0015297">
    <property type="term" value="F:antiporter activity"/>
    <property type="evidence" value="ECO:0007669"/>
    <property type="project" value="InterPro"/>
</dbReference>
<organism evidence="9 10">
    <name type="scientific">Heterodermia speciosa</name>
    <dbReference type="NCBI Taxonomy" id="116794"/>
    <lineage>
        <taxon>Eukaryota</taxon>
        <taxon>Fungi</taxon>
        <taxon>Dikarya</taxon>
        <taxon>Ascomycota</taxon>
        <taxon>Pezizomycotina</taxon>
        <taxon>Lecanoromycetes</taxon>
        <taxon>OSLEUM clade</taxon>
        <taxon>Lecanoromycetidae</taxon>
        <taxon>Caliciales</taxon>
        <taxon>Physciaceae</taxon>
        <taxon>Heterodermia</taxon>
    </lineage>
</organism>
<evidence type="ECO:0000256" key="7">
    <source>
        <dbReference type="SAM" id="Phobius"/>
    </source>
</evidence>
<dbReference type="Gene3D" id="1.20.1530.20">
    <property type="match status" value="1"/>
</dbReference>
<evidence type="ECO:0000256" key="4">
    <source>
        <dbReference type="ARBA" id="ARBA00022989"/>
    </source>
</evidence>
<dbReference type="GO" id="GO:1902600">
    <property type="term" value="P:proton transmembrane transport"/>
    <property type="evidence" value="ECO:0007669"/>
    <property type="project" value="InterPro"/>
</dbReference>
<protein>
    <submittedName>
        <fullName evidence="9">K(+)/H(+) antiporter</fullName>
    </submittedName>
</protein>
<dbReference type="GO" id="GO:0016020">
    <property type="term" value="C:membrane"/>
    <property type="evidence" value="ECO:0007669"/>
    <property type="project" value="UniProtKB-SubCell"/>
</dbReference>
<evidence type="ECO:0000313" key="9">
    <source>
        <dbReference type="EMBL" id="CAF9921375.1"/>
    </source>
</evidence>
<keyword evidence="3 7" id="KW-0812">Transmembrane</keyword>
<evidence type="ECO:0000256" key="1">
    <source>
        <dbReference type="ARBA" id="ARBA00004141"/>
    </source>
</evidence>
<dbReference type="PANTHER" id="PTHR32468:SF0">
    <property type="entry name" value="K(+)_H(+) ANTIPORTER 1"/>
    <property type="match status" value="1"/>
</dbReference>
<dbReference type="InterPro" id="IPR006153">
    <property type="entry name" value="Cation/H_exchanger_TM"/>
</dbReference>
<feature type="transmembrane region" description="Helical" evidence="7">
    <location>
        <begin position="336"/>
        <end position="358"/>
    </location>
</feature>
<evidence type="ECO:0000313" key="10">
    <source>
        <dbReference type="Proteomes" id="UP000664521"/>
    </source>
</evidence>
<feature type="transmembrane region" description="Helical" evidence="7">
    <location>
        <begin position="364"/>
        <end position="385"/>
    </location>
</feature>
<proteinExistence type="predicted"/>
<keyword evidence="10" id="KW-1185">Reference proteome</keyword>
<feature type="transmembrane region" description="Helical" evidence="7">
    <location>
        <begin position="397"/>
        <end position="418"/>
    </location>
</feature>
<feature type="transmembrane region" description="Helical" evidence="7">
    <location>
        <begin position="48"/>
        <end position="65"/>
    </location>
</feature>
<dbReference type="InterPro" id="IPR038770">
    <property type="entry name" value="Na+/solute_symporter_sf"/>
</dbReference>
<comment type="subcellular location">
    <subcellularLocation>
        <location evidence="1">Membrane</location>
        <topology evidence="1">Multi-pass membrane protein</topology>
    </subcellularLocation>
</comment>
<evidence type="ECO:0000256" key="3">
    <source>
        <dbReference type="ARBA" id="ARBA00022692"/>
    </source>
</evidence>
<comment type="caution">
    <text evidence="9">The sequence shown here is derived from an EMBL/GenBank/DDBJ whole genome shotgun (WGS) entry which is preliminary data.</text>
</comment>
<evidence type="ECO:0000256" key="2">
    <source>
        <dbReference type="ARBA" id="ARBA00022448"/>
    </source>
</evidence>
<reference evidence="9" key="1">
    <citation type="submission" date="2021-03" db="EMBL/GenBank/DDBJ databases">
        <authorList>
            <person name="Tagirdzhanova G."/>
        </authorList>
    </citation>
    <scope>NUCLEOTIDE SEQUENCE</scope>
</reference>
<keyword evidence="5" id="KW-0406">Ion transport</keyword>
<keyword evidence="6 7" id="KW-0472">Membrane</keyword>
<feature type="transmembrane region" description="Helical" evidence="7">
    <location>
        <begin position="214"/>
        <end position="238"/>
    </location>
</feature>
<feature type="transmembrane region" description="Helical" evidence="7">
    <location>
        <begin position="285"/>
        <end position="304"/>
    </location>
</feature>
<keyword evidence="4 7" id="KW-1133">Transmembrane helix</keyword>
<evidence type="ECO:0000256" key="6">
    <source>
        <dbReference type="ARBA" id="ARBA00023136"/>
    </source>
</evidence>